<protein>
    <submittedName>
        <fullName evidence="2">Transposase</fullName>
    </submittedName>
</protein>
<evidence type="ECO:0000259" key="1">
    <source>
        <dbReference type="Pfam" id="PF01548"/>
    </source>
</evidence>
<dbReference type="AlphaFoldDB" id="A0A4R2BWH4"/>
<dbReference type="EMBL" id="SLVU01000006">
    <property type="protein sequence ID" value="TCN31293.1"/>
    <property type="molecule type" value="Genomic_DNA"/>
</dbReference>
<accession>A0A4R2BWH4</accession>
<dbReference type="GO" id="GO:0004803">
    <property type="term" value="F:transposase activity"/>
    <property type="evidence" value="ECO:0007669"/>
    <property type="project" value="InterPro"/>
</dbReference>
<feature type="domain" description="Transposase IS110-like N-terminal" evidence="1">
    <location>
        <begin position="2"/>
        <end position="96"/>
    </location>
</feature>
<evidence type="ECO:0000313" key="2">
    <source>
        <dbReference type="EMBL" id="TCN31293.1"/>
    </source>
</evidence>
<dbReference type="Proteomes" id="UP000295043">
    <property type="component" value="Unassembled WGS sequence"/>
</dbReference>
<evidence type="ECO:0000313" key="3">
    <source>
        <dbReference type="Proteomes" id="UP000295043"/>
    </source>
</evidence>
<sequence>MVIGLDVVGSFARFLEAMLLAKGFTLVHTPGSSSTAPVRALPARAKSDPRDARTIAELVRTCDLRPILPDDDNRIALRLKVGRRRERIEDQTRRLACLRHSWPTT</sequence>
<gene>
    <name evidence="2" type="ORF">EV184_10665</name>
</gene>
<proteinExistence type="predicted"/>
<name>A0A4R2BWH4_9HYPH</name>
<dbReference type="GO" id="GO:0003677">
    <property type="term" value="F:DNA binding"/>
    <property type="evidence" value="ECO:0007669"/>
    <property type="project" value="InterPro"/>
</dbReference>
<reference evidence="2 3" key="1">
    <citation type="submission" date="2019-03" db="EMBL/GenBank/DDBJ databases">
        <title>Genomic Encyclopedia of Type Strains, Phase IV (KMG-V): Genome sequencing to study the core and pangenomes of soil and plant-associated prokaryotes.</title>
        <authorList>
            <person name="Whitman W."/>
        </authorList>
    </citation>
    <scope>NUCLEOTIDE SEQUENCE [LARGE SCALE GENOMIC DNA]</scope>
    <source>
        <strain evidence="2 3">23C40</strain>
    </source>
</reference>
<dbReference type="InterPro" id="IPR002525">
    <property type="entry name" value="Transp_IS110-like_N"/>
</dbReference>
<dbReference type="Pfam" id="PF01548">
    <property type="entry name" value="DEDD_Tnp_IS110"/>
    <property type="match status" value="1"/>
</dbReference>
<comment type="caution">
    <text evidence="2">The sequence shown here is derived from an EMBL/GenBank/DDBJ whole genome shotgun (WGS) entry which is preliminary data.</text>
</comment>
<dbReference type="GO" id="GO:0006313">
    <property type="term" value="P:DNA transposition"/>
    <property type="evidence" value="ECO:0007669"/>
    <property type="project" value="InterPro"/>
</dbReference>
<dbReference type="RefSeq" id="WP_132074392.1">
    <property type="nucleotide sequence ID" value="NZ_SLVU01000006.1"/>
</dbReference>
<organism evidence="2 3">
    <name type="scientific">Sinorhizobium americanum</name>
    <dbReference type="NCBI Taxonomy" id="194963"/>
    <lineage>
        <taxon>Bacteria</taxon>
        <taxon>Pseudomonadati</taxon>
        <taxon>Pseudomonadota</taxon>
        <taxon>Alphaproteobacteria</taxon>
        <taxon>Hyphomicrobiales</taxon>
        <taxon>Rhizobiaceae</taxon>
        <taxon>Sinorhizobium/Ensifer group</taxon>
        <taxon>Sinorhizobium</taxon>
    </lineage>
</organism>